<evidence type="ECO:0000313" key="3">
    <source>
        <dbReference type="Proteomes" id="UP000198859"/>
    </source>
</evidence>
<keyword evidence="3" id="KW-1185">Reference proteome</keyword>
<evidence type="ECO:0000313" key="2">
    <source>
        <dbReference type="EMBL" id="SDS15829.1"/>
    </source>
</evidence>
<feature type="signal peptide" evidence="1">
    <location>
        <begin position="1"/>
        <end position="29"/>
    </location>
</feature>
<gene>
    <name evidence="2" type="ORF">SAMN04488570_1261</name>
</gene>
<reference evidence="3" key="1">
    <citation type="submission" date="2016-10" db="EMBL/GenBank/DDBJ databases">
        <authorList>
            <person name="Varghese N."/>
            <person name="Submissions S."/>
        </authorList>
    </citation>
    <scope>NUCLEOTIDE SEQUENCE [LARGE SCALE GENOMIC DNA]</scope>
    <source>
        <strain evidence="3">DSM 22127</strain>
    </source>
</reference>
<organism evidence="2 3">
    <name type="scientific">Nocardioides scoriae</name>
    <dbReference type="NCBI Taxonomy" id="642780"/>
    <lineage>
        <taxon>Bacteria</taxon>
        <taxon>Bacillati</taxon>
        <taxon>Actinomycetota</taxon>
        <taxon>Actinomycetes</taxon>
        <taxon>Propionibacteriales</taxon>
        <taxon>Nocardioidaceae</taxon>
        <taxon>Nocardioides</taxon>
    </lineage>
</organism>
<feature type="chain" id="PRO_5009257101" description="Secreted protein" evidence="1">
    <location>
        <begin position="30"/>
        <end position="165"/>
    </location>
</feature>
<accession>A0A1H1PYP5</accession>
<keyword evidence="1" id="KW-0732">Signal</keyword>
<sequence>MLRRTAALLATTSLIALGAPLATPAVAQADDTVAPRFGPLPAGVAYLTGQDVARVRLRYACADGPTQAHYLVVQLTQTDRPSYNRGLRGDTGGLLQATCTGAAVEQTVTLLRSSYADPDAAGLRNGAATLQVTLAPRSTPEDGGWYVATGDDVVRSRTVQVTRTP</sequence>
<evidence type="ECO:0008006" key="4">
    <source>
        <dbReference type="Google" id="ProtNLM"/>
    </source>
</evidence>
<dbReference type="Proteomes" id="UP000198859">
    <property type="component" value="Chromosome I"/>
</dbReference>
<dbReference type="RefSeq" id="WP_091727361.1">
    <property type="nucleotide sequence ID" value="NZ_LT629757.1"/>
</dbReference>
<dbReference type="STRING" id="642780.SAMN04488570_1261"/>
<evidence type="ECO:0000256" key="1">
    <source>
        <dbReference type="SAM" id="SignalP"/>
    </source>
</evidence>
<proteinExistence type="predicted"/>
<dbReference type="AlphaFoldDB" id="A0A1H1PYP5"/>
<protein>
    <recommendedName>
        <fullName evidence="4">Secreted protein</fullName>
    </recommendedName>
</protein>
<name>A0A1H1PYP5_9ACTN</name>
<dbReference type="EMBL" id="LT629757">
    <property type="protein sequence ID" value="SDS15829.1"/>
    <property type="molecule type" value="Genomic_DNA"/>
</dbReference>